<dbReference type="PANTHER" id="PTHR42718:SF9">
    <property type="entry name" value="MAJOR FACILITATOR SUPERFAMILY MULTIDRUG TRANSPORTER MFSC"/>
    <property type="match status" value="1"/>
</dbReference>
<keyword evidence="4 6" id="KW-1133">Transmembrane helix</keyword>
<comment type="caution">
    <text evidence="8">The sequence shown here is derived from an EMBL/GenBank/DDBJ whole genome shotgun (WGS) entry which is preliminary data.</text>
</comment>
<feature type="transmembrane region" description="Helical" evidence="6">
    <location>
        <begin position="166"/>
        <end position="187"/>
    </location>
</feature>
<gene>
    <name evidence="8" type="ORF">A2V71_01800</name>
</gene>
<feature type="transmembrane region" description="Helical" evidence="6">
    <location>
        <begin position="222"/>
        <end position="238"/>
    </location>
</feature>
<reference evidence="8 9" key="1">
    <citation type="journal article" date="2016" name="Nat. Commun.">
        <title>Thousands of microbial genomes shed light on interconnected biogeochemical processes in an aquifer system.</title>
        <authorList>
            <person name="Anantharaman K."/>
            <person name="Brown C.T."/>
            <person name="Hug L.A."/>
            <person name="Sharon I."/>
            <person name="Castelle C.J."/>
            <person name="Probst A.J."/>
            <person name="Thomas B.C."/>
            <person name="Singh A."/>
            <person name="Wilkins M.J."/>
            <person name="Karaoz U."/>
            <person name="Brodie E.L."/>
            <person name="Williams K.H."/>
            <person name="Hubbard S.S."/>
            <person name="Banfield J.F."/>
        </authorList>
    </citation>
    <scope>NUCLEOTIDE SEQUENCE [LARGE SCALE GENOMIC DNA]</scope>
</reference>
<evidence type="ECO:0000313" key="8">
    <source>
        <dbReference type="EMBL" id="OGD57147.1"/>
    </source>
</evidence>
<dbReference type="InterPro" id="IPR020846">
    <property type="entry name" value="MFS_dom"/>
</dbReference>
<feature type="transmembrane region" description="Helical" evidence="6">
    <location>
        <begin position="199"/>
        <end position="216"/>
    </location>
</feature>
<dbReference type="Pfam" id="PF07690">
    <property type="entry name" value="MFS_1"/>
    <property type="match status" value="1"/>
</dbReference>
<dbReference type="AlphaFoldDB" id="A0A1F5DPQ2"/>
<dbReference type="Gene3D" id="1.20.1250.20">
    <property type="entry name" value="MFS general substrate transporter like domains"/>
    <property type="match status" value="1"/>
</dbReference>
<evidence type="ECO:0000256" key="4">
    <source>
        <dbReference type="ARBA" id="ARBA00022989"/>
    </source>
</evidence>
<keyword evidence="3 6" id="KW-0812">Transmembrane</keyword>
<evidence type="ECO:0000313" key="9">
    <source>
        <dbReference type="Proteomes" id="UP000178764"/>
    </source>
</evidence>
<feature type="transmembrane region" description="Helical" evidence="6">
    <location>
        <begin position="318"/>
        <end position="337"/>
    </location>
</feature>
<keyword evidence="5 6" id="KW-0472">Membrane</keyword>
<feature type="transmembrane region" description="Helical" evidence="6">
    <location>
        <begin position="100"/>
        <end position="125"/>
    </location>
</feature>
<keyword evidence="2" id="KW-0813">Transport</keyword>
<dbReference type="Gene3D" id="1.20.1720.10">
    <property type="entry name" value="Multidrug resistance protein D"/>
    <property type="match status" value="1"/>
</dbReference>
<dbReference type="GO" id="GO:0016020">
    <property type="term" value="C:membrane"/>
    <property type="evidence" value="ECO:0007669"/>
    <property type="project" value="UniProtKB-SubCell"/>
</dbReference>
<feature type="transmembrane region" description="Helical" evidence="6">
    <location>
        <begin position="343"/>
        <end position="369"/>
    </location>
</feature>
<organism evidence="8 9">
    <name type="scientific">Candidatus Berkelbacteria bacterium RBG_13_40_8</name>
    <dbReference type="NCBI Taxonomy" id="1797467"/>
    <lineage>
        <taxon>Bacteria</taxon>
        <taxon>Candidatus Berkelbacteria</taxon>
    </lineage>
</organism>
<name>A0A1F5DPQ2_9BACT</name>
<sequence length="436" mass="47286">MNKKRLTIILIGLAVADLLGAIDATGVNIALPKITRDLNIPIVIAQWIPNAYTLVLVSMLIFMGKIGDTVGAKKLYIYGLVLFGLASLALSFVNNTYALIAIRAVQGLGTAILYTMPMSIIAHLWKEREKAFAVTATFFSMGMLVGPLIGGIFANFDIGNFHGWHLLFLLNIPFIIFAIIIASKYIPALPAKGKEKLDYLSLLLMFGGLIMIILPLTIISKWYIIVGLILLLLLYFYEKKAPKPLLDFTLFKNRTFTSANLVSFLAMVTIIGMSFVLTFYLQDILKWSSLQAGIAFIPIPVVTGIFAMLGGRIKNWKLGAFLTSVLIFSGVALLTQVNPFVSYYTLILPALILISAGSGILMTVMFAAILGSAPTSKSGSVAGILNTLQQMGNLIGIAIVAAIVLRYQLSFTILLIPAILGLIAAFFVKKAAPVSR</sequence>
<protein>
    <recommendedName>
        <fullName evidence="7">Major facilitator superfamily (MFS) profile domain-containing protein</fullName>
    </recommendedName>
</protein>
<dbReference type="GO" id="GO:0022857">
    <property type="term" value="F:transmembrane transporter activity"/>
    <property type="evidence" value="ECO:0007669"/>
    <property type="project" value="InterPro"/>
</dbReference>
<feature type="domain" description="Major facilitator superfamily (MFS) profile" evidence="7">
    <location>
        <begin position="9"/>
        <end position="433"/>
    </location>
</feature>
<dbReference type="PANTHER" id="PTHR42718">
    <property type="entry name" value="MAJOR FACILITATOR SUPERFAMILY MULTIDRUG TRANSPORTER MFSC"/>
    <property type="match status" value="1"/>
</dbReference>
<feature type="transmembrane region" description="Helical" evidence="6">
    <location>
        <begin position="409"/>
        <end position="428"/>
    </location>
</feature>
<evidence type="ECO:0000256" key="3">
    <source>
        <dbReference type="ARBA" id="ARBA00022692"/>
    </source>
</evidence>
<evidence type="ECO:0000256" key="6">
    <source>
        <dbReference type="SAM" id="Phobius"/>
    </source>
</evidence>
<feature type="transmembrane region" description="Helical" evidence="6">
    <location>
        <begin position="75"/>
        <end position="94"/>
    </location>
</feature>
<feature type="transmembrane region" description="Helical" evidence="6">
    <location>
        <begin position="44"/>
        <end position="63"/>
    </location>
</feature>
<dbReference type="Proteomes" id="UP000178764">
    <property type="component" value="Unassembled WGS sequence"/>
</dbReference>
<evidence type="ECO:0000256" key="1">
    <source>
        <dbReference type="ARBA" id="ARBA00004141"/>
    </source>
</evidence>
<feature type="transmembrane region" description="Helical" evidence="6">
    <location>
        <begin position="381"/>
        <end position="403"/>
    </location>
</feature>
<proteinExistence type="predicted"/>
<evidence type="ECO:0000256" key="5">
    <source>
        <dbReference type="ARBA" id="ARBA00023136"/>
    </source>
</evidence>
<dbReference type="InterPro" id="IPR001958">
    <property type="entry name" value="Tet-R_TetA/multi-R_MdtG-like"/>
</dbReference>
<dbReference type="SUPFAM" id="SSF103473">
    <property type="entry name" value="MFS general substrate transporter"/>
    <property type="match status" value="1"/>
</dbReference>
<dbReference type="PRINTS" id="PR01035">
    <property type="entry name" value="TCRTETA"/>
</dbReference>
<feature type="transmembrane region" description="Helical" evidence="6">
    <location>
        <begin position="259"/>
        <end position="281"/>
    </location>
</feature>
<dbReference type="PROSITE" id="PS50850">
    <property type="entry name" value="MFS"/>
    <property type="match status" value="1"/>
</dbReference>
<accession>A0A1F5DPQ2</accession>
<feature type="transmembrane region" description="Helical" evidence="6">
    <location>
        <begin position="132"/>
        <end position="154"/>
    </location>
</feature>
<dbReference type="EMBL" id="MEZT01000005">
    <property type="protein sequence ID" value="OGD57147.1"/>
    <property type="molecule type" value="Genomic_DNA"/>
</dbReference>
<dbReference type="InterPro" id="IPR036259">
    <property type="entry name" value="MFS_trans_sf"/>
</dbReference>
<evidence type="ECO:0000259" key="7">
    <source>
        <dbReference type="PROSITE" id="PS50850"/>
    </source>
</evidence>
<evidence type="ECO:0000256" key="2">
    <source>
        <dbReference type="ARBA" id="ARBA00022448"/>
    </source>
</evidence>
<dbReference type="CDD" id="cd17321">
    <property type="entry name" value="MFS_MMR_MDR_like"/>
    <property type="match status" value="1"/>
</dbReference>
<feature type="transmembrane region" description="Helical" evidence="6">
    <location>
        <begin position="293"/>
        <end position="311"/>
    </location>
</feature>
<dbReference type="InterPro" id="IPR011701">
    <property type="entry name" value="MFS"/>
</dbReference>
<comment type="subcellular location">
    <subcellularLocation>
        <location evidence="1">Membrane</location>
        <topology evidence="1">Multi-pass membrane protein</topology>
    </subcellularLocation>
</comment>